<feature type="region of interest" description="Disordered" evidence="2">
    <location>
        <begin position="1"/>
        <end position="30"/>
    </location>
</feature>
<dbReference type="EMBL" id="CAMXCT010005635">
    <property type="protein sequence ID" value="CAI4012897.1"/>
    <property type="molecule type" value="Genomic_DNA"/>
</dbReference>
<sequence length="912" mass="103500">MDGDHTGGDEGQSDRVDTPTGSGAKKKRVLTRRELLRNAAKARIARMVAPKRKRTDLEVPDFIKEQWSKGTQAKEELAAALQDANWDKAKFVDIVEKTILNKNSVKLTKDEGWYSEQEMKSELGWAPQRIAGAKAFCLKMKEKLTRTNMYDNVVEYWVTVRERGSVEQLHEAQERTSSTNKADAPVAIAADAFDKVNAYKSIKLLNDHIAKLEQEYDLLQEEVAKGETSFNLSHLIKCPDMKDKPFMEKKDEPETGDRSEKPRTNKRKEVGSTEDKAPQPKKKAKNEKKHKKDKKNKKHSIVVGNLLMLQRSGPGLRRFVEEVAEGVLNSVATSQIVPCAVAIRTAKSVIAEVPQAAESSIGALGRCDERNPERDVHKLTHKFKLSLPIPLTNIPVGDKQIPILRMSDWAQFILNMNLWHTLCGLEKRNEMRAARIWKCFWERYKVIHPNHPVYEQGIPLERTCALLLHGDEGRSLKKSPILCVSTHSILGYGLSTAQPAEKNKDLAMKLNYEQPTWTTRFLLSVMPRHIYEDDDGENLDAFQDLMGSLAQDMRRLSDEGLLGLDNKRYYFVVLNIMGDWPWMLKAGCLARTFHNAAKRATSRARPKGICHQCLADTDGYPWEDWANNHPRWMDTINCDSPFLRRPALLDLLHDESQGPMFFSWDLFHAWHLGAGKSFLASAVAILANSVLFDGNRDERLQAVSSAYSSWCKANRQNPTLKSFTMTNLSWIGNTFPAGTWSKGATTTCILKWFVSECQGRYNEVIQDELLMTVYKSARSMNEFLHGVYSYELWIPSAVASELAGKGMYFLKKFGKAVKLAVRASKLFFIQLPNYHRLQHIFLELHNQAQKGPHALNPLAWATQSDEDYIGRPSRISRRVDPRTTVERTLQRSLEAAYAKYVSAGRIVPEKAG</sequence>
<evidence type="ECO:0000313" key="3">
    <source>
        <dbReference type="EMBL" id="CAI4012897.1"/>
    </source>
</evidence>
<dbReference type="AlphaFoldDB" id="A0A9P1GJU1"/>
<evidence type="ECO:0000256" key="2">
    <source>
        <dbReference type="SAM" id="MobiDB-lite"/>
    </source>
</evidence>
<feature type="coiled-coil region" evidence="1">
    <location>
        <begin position="195"/>
        <end position="229"/>
    </location>
</feature>
<keyword evidence="5" id="KW-1185">Reference proteome</keyword>
<accession>A0A9P1GJU1</accession>
<name>A0A9P1GJU1_9DINO</name>
<dbReference type="OrthoDB" id="431257at2759"/>
<reference evidence="4" key="2">
    <citation type="submission" date="2024-04" db="EMBL/GenBank/DDBJ databases">
        <authorList>
            <person name="Chen Y."/>
            <person name="Shah S."/>
            <person name="Dougan E. K."/>
            <person name="Thang M."/>
            <person name="Chan C."/>
        </authorList>
    </citation>
    <scope>NUCLEOTIDE SEQUENCE [LARGE SCALE GENOMIC DNA]</scope>
</reference>
<feature type="region of interest" description="Disordered" evidence="2">
    <location>
        <begin position="243"/>
        <end position="300"/>
    </location>
</feature>
<evidence type="ECO:0000313" key="4">
    <source>
        <dbReference type="EMBL" id="CAL1166272.1"/>
    </source>
</evidence>
<reference evidence="3" key="1">
    <citation type="submission" date="2022-10" db="EMBL/GenBank/DDBJ databases">
        <authorList>
            <person name="Chen Y."/>
            <person name="Dougan E. K."/>
            <person name="Chan C."/>
            <person name="Rhodes N."/>
            <person name="Thang M."/>
        </authorList>
    </citation>
    <scope>NUCLEOTIDE SEQUENCE</scope>
</reference>
<organism evidence="3">
    <name type="scientific">Cladocopium goreaui</name>
    <dbReference type="NCBI Taxonomy" id="2562237"/>
    <lineage>
        <taxon>Eukaryota</taxon>
        <taxon>Sar</taxon>
        <taxon>Alveolata</taxon>
        <taxon>Dinophyceae</taxon>
        <taxon>Suessiales</taxon>
        <taxon>Symbiodiniaceae</taxon>
        <taxon>Cladocopium</taxon>
    </lineage>
</organism>
<feature type="compositionally biased region" description="Basic and acidic residues" evidence="2">
    <location>
        <begin position="243"/>
        <end position="278"/>
    </location>
</feature>
<comment type="caution">
    <text evidence="3">The sequence shown here is derived from an EMBL/GenBank/DDBJ whole genome shotgun (WGS) entry which is preliminary data.</text>
</comment>
<feature type="compositionally biased region" description="Basic residues" evidence="2">
    <location>
        <begin position="279"/>
        <end position="300"/>
    </location>
</feature>
<gene>
    <name evidence="3" type="ORF">C1SCF055_LOCUS37920</name>
</gene>
<keyword evidence="1" id="KW-0175">Coiled coil</keyword>
<feature type="compositionally biased region" description="Basic and acidic residues" evidence="2">
    <location>
        <begin position="1"/>
        <end position="17"/>
    </location>
</feature>
<dbReference type="EMBL" id="CAMXCT030005635">
    <property type="protein sequence ID" value="CAL4800209.1"/>
    <property type="molecule type" value="Genomic_DNA"/>
</dbReference>
<evidence type="ECO:0000313" key="5">
    <source>
        <dbReference type="Proteomes" id="UP001152797"/>
    </source>
</evidence>
<evidence type="ECO:0000256" key="1">
    <source>
        <dbReference type="SAM" id="Coils"/>
    </source>
</evidence>
<dbReference type="EMBL" id="CAMXCT020005635">
    <property type="protein sequence ID" value="CAL1166272.1"/>
    <property type="molecule type" value="Genomic_DNA"/>
</dbReference>
<proteinExistence type="predicted"/>
<protein>
    <submittedName>
        <fullName evidence="3">Uncharacterized protein</fullName>
    </submittedName>
</protein>
<dbReference type="Proteomes" id="UP001152797">
    <property type="component" value="Unassembled WGS sequence"/>
</dbReference>